<dbReference type="CDD" id="cd04301">
    <property type="entry name" value="NAT_SF"/>
    <property type="match status" value="1"/>
</dbReference>
<dbReference type="KEGG" id="hdt:HYPDE_26478"/>
<dbReference type="InterPro" id="IPR016181">
    <property type="entry name" value="Acyl_CoA_acyltransferase"/>
</dbReference>
<evidence type="ECO:0000259" key="2">
    <source>
        <dbReference type="PROSITE" id="PS51186"/>
    </source>
</evidence>
<organism evidence="3 4">
    <name type="scientific">Hyphomicrobium denitrificans 1NES1</name>
    <dbReference type="NCBI Taxonomy" id="670307"/>
    <lineage>
        <taxon>Bacteria</taxon>
        <taxon>Pseudomonadati</taxon>
        <taxon>Pseudomonadota</taxon>
        <taxon>Alphaproteobacteria</taxon>
        <taxon>Hyphomicrobiales</taxon>
        <taxon>Hyphomicrobiaceae</taxon>
        <taxon>Hyphomicrobium</taxon>
    </lineage>
</organism>
<dbReference type="InterPro" id="IPR000182">
    <property type="entry name" value="GNAT_dom"/>
</dbReference>
<name>N0B8X0_9HYPH</name>
<dbReference type="STRING" id="670307.HYPDE_26478"/>
<accession>N0B8X0</accession>
<dbReference type="InterPro" id="IPR050769">
    <property type="entry name" value="NAT_camello-type"/>
</dbReference>
<dbReference type="AlphaFoldDB" id="N0B8X0"/>
<protein>
    <recommendedName>
        <fullName evidence="2">N-acetyltransferase domain-containing protein</fullName>
    </recommendedName>
</protein>
<proteinExistence type="predicted"/>
<evidence type="ECO:0000256" key="1">
    <source>
        <dbReference type="ARBA" id="ARBA00022679"/>
    </source>
</evidence>
<dbReference type="Pfam" id="PF00583">
    <property type="entry name" value="Acetyltransf_1"/>
    <property type="match status" value="1"/>
</dbReference>
<dbReference type="PANTHER" id="PTHR13947:SF37">
    <property type="entry name" value="LD18367P"/>
    <property type="match status" value="1"/>
</dbReference>
<sequence>MQPYEGDRLTLLPLFRLADESEVHILSYYEIGHVLVARSEGSIVGLLQISEEQQEAEIVSLAVIPERQRQGIGTLLIDEATDYCRLNSNRRLTVCTGAWETDNVTFYMRRGFRIFNVARDFFTREKGYELANRDQVQLEKCCSEANIQSSDALVRTG</sequence>
<dbReference type="EMBL" id="CP005587">
    <property type="protein sequence ID" value="AGK56976.1"/>
    <property type="molecule type" value="Genomic_DNA"/>
</dbReference>
<dbReference type="Gene3D" id="3.40.630.30">
    <property type="match status" value="1"/>
</dbReference>
<dbReference type="RefSeq" id="WP_015597013.1">
    <property type="nucleotide sequence ID" value="NC_021172.1"/>
</dbReference>
<dbReference type="HOGENOM" id="CLU_108859_1_0_5"/>
<keyword evidence="4" id="KW-1185">Reference proteome</keyword>
<dbReference type="eggNOG" id="COG0456">
    <property type="taxonomic scope" value="Bacteria"/>
</dbReference>
<evidence type="ECO:0000313" key="4">
    <source>
        <dbReference type="Proteomes" id="UP000005952"/>
    </source>
</evidence>
<evidence type="ECO:0000313" key="3">
    <source>
        <dbReference type="EMBL" id="AGK56976.1"/>
    </source>
</evidence>
<keyword evidence="1" id="KW-0808">Transferase</keyword>
<gene>
    <name evidence="3" type="ORF">HYPDE_26478</name>
</gene>
<dbReference type="PANTHER" id="PTHR13947">
    <property type="entry name" value="GNAT FAMILY N-ACETYLTRANSFERASE"/>
    <property type="match status" value="1"/>
</dbReference>
<dbReference type="Proteomes" id="UP000005952">
    <property type="component" value="Chromosome"/>
</dbReference>
<dbReference type="PROSITE" id="PS51186">
    <property type="entry name" value="GNAT"/>
    <property type="match status" value="1"/>
</dbReference>
<reference evidence="3 4" key="1">
    <citation type="journal article" date="2013" name="Genome Announc.">
        <title>Genome sequences for three denitrifying bacterial strains isolated from a uranium- and nitrate-contaminated subsurface environment.</title>
        <authorList>
            <person name="Venkatramanan R."/>
            <person name="Prakash O."/>
            <person name="Woyke T."/>
            <person name="Chain P."/>
            <person name="Goodwin L.A."/>
            <person name="Watson D."/>
            <person name="Brooks S."/>
            <person name="Kostka J.E."/>
            <person name="Green S.J."/>
        </authorList>
    </citation>
    <scope>NUCLEOTIDE SEQUENCE [LARGE SCALE GENOMIC DNA]</scope>
    <source>
        <strain evidence="3 4">1NES1</strain>
    </source>
</reference>
<dbReference type="SUPFAM" id="SSF55729">
    <property type="entry name" value="Acyl-CoA N-acyltransferases (Nat)"/>
    <property type="match status" value="1"/>
</dbReference>
<dbReference type="GO" id="GO:0008080">
    <property type="term" value="F:N-acetyltransferase activity"/>
    <property type="evidence" value="ECO:0007669"/>
    <property type="project" value="InterPro"/>
</dbReference>
<feature type="domain" description="N-acetyltransferase" evidence="2">
    <location>
        <begin position="1"/>
        <end position="135"/>
    </location>
</feature>